<reference evidence="1" key="1">
    <citation type="submission" date="2014-11" db="EMBL/GenBank/DDBJ databases">
        <authorList>
            <person name="Amaro Gonzalez C."/>
        </authorList>
    </citation>
    <scope>NUCLEOTIDE SEQUENCE</scope>
</reference>
<reference evidence="1" key="2">
    <citation type="journal article" date="2015" name="Fish Shellfish Immunol.">
        <title>Early steps in the European eel (Anguilla anguilla)-Vibrio vulnificus interaction in the gills: Role of the RtxA13 toxin.</title>
        <authorList>
            <person name="Callol A."/>
            <person name="Pajuelo D."/>
            <person name="Ebbesson L."/>
            <person name="Teles M."/>
            <person name="MacKenzie S."/>
            <person name="Amaro C."/>
        </authorList>
    </citation>
    <scope>NUCLEOTIDE SEQUENCE</scope>
</reference>
<sequence>MNFNTDSNPAAYRIFTSRNYVVCNIVKK</sequence>
<proteinExistence type="predicted"/>
<protein>
    <submittedName>
        <fullName evidence="1">Uncharacterized protein</fullName>
    </submittedName>
</protein>
<accession>A0A0E9XU34</accession>
<organism evidence="1">
    <name type="scientific">Anguilla anguilla</name>
    <name type="common">European freshwater eel</name>
    <name type="synonym">Muraena anguilla</name>
    <dbReference type="NCBI Taxonomy" id="7936"/>
    <lineage>
        <taxon>Eukaryota</taxon>
        <taxon>Metazoa</taxon>
        <taxon>Chordata</taxon>
        <taxon>Craniata</taxon>
        <taxon>Vertebrata</taxon>
        <taxon>Euteleostomi</taxon>
        <taxon>Actinopterygii</taxon>
        <taxon>Neopterygii</taxon>
        <taxon>Teleostei</taxon>
        <taxon>Anguilliformes</taxon>
        <taxon>Anguillidae</taxon>
        <taxon>Anguilla</taxon>
    </lineage>
</organism>
<evidence type="ECO:0000313" key="1">
    <source>
        <dbReference type="EMBL" id="JAI06223.1"/>
    </source>
</evidence>
<dbReference type="EMBL" id="GBXM01002355">
    <property type="protein sequence ID" value="JAI06223.1"/>
    <property type="molecule type" value="Transcribed_RNA"/>
</dbReference>
<name>A0A0E9XU34_ANGAN</name>
<dbReference type="AlphaFoldDB" id="A0A0E9XU34"/>